<dbReference type="PANTHER" id="PTHR11926:SF1561">
    <property type="entry name" value="CYTOKININ 7-BETA-GLUCOSYLTRANSFERASE"/>
    <property type="match status" value="1"/>
</dbReference>
<dbReference type="Gene3D" id="3.40.50.2000">
    <property type="entry name" value="Glycogen Phosphorylase B"/>
    <property type="match status" value="1"/>
</dbReference>
<sequence length="236" mass="26857">MDTSATAIATVLTTKPCNRGCRLVLLPLPFQGHINPMLQLANILHSRGFSITILHARFNAPNPTNYPHFSFLPIPGVVDENISVSSIKSVINFLEYLNDKCFNPIKECLSRLMLEDEGVTCLITDAQWFSTQSVADELRLPRIVHRTSSVSSFLLFAAFPVIRDMGYFRQFSDEALDNSSSYSRRSSWLDIVNEVRKLASLIYTTMQDVRSRTSFDQLRIAIDTYNTLQQRIRTEQ</sequence>
<keyword evidence="3" id="KW-1185">Reference proteome</keyword>
<organism evidence="2 3">
    <name type="scientific">Tanacetum coccineum</name>
    <dbReference type="NCBI Taxonomy" id="301880"/>
    <lineage>
        <taxon>Eukaryota</taxon>
        <taxon>Viridiplantae</taxon>
        <taxon>Streptophyta</taxon>
        <taxon>Embryophyta</taxon>
        <taxon>Tracheophyta</taxon>
        <taxon>Spermatophyta</taxon>
        <taxon>Magnoliopsida</taxon>
        <taxon>eudicotyledons</taxon>
        <taxon>Gunneridae</taxon>
        <taxon>Pentapetalae</taxon>
        <taxon>asterids</taxon>
        <taxon>campanulids</taxon>
        <taxon>Asterales</taxon>
        <taxon>Asteraceae</taxon>
        <taxon>Asteroideae</taxon>
        <taxon>Anthemideae</taxon>
        <taxon>Anthemidinae</taxon>
        <taxon>Tanacetum</taxon>
    </lineage>
</organism>
<accession>A0ABQ5IP60</accession>
<evidence type="ECO:0000256" key="1">
    <source>
        <dbReference type="ARBA" id="ARBA00009995"/>
    </source>
</evidence>
<reference evidence="2" key="1">
    <citation type="journal article" date="2022" name="Int. J. Mol. Sci.">
        <title>Draft Genome of Tanacetum Coccineum: Genomic Comparison of Closely Related Tanacetum-Family Plants.</title>
        <authorList>
            <person name="Yamashiro T."/>
            <person name="Shiraishi A."/>
            <person name="Nakayama K."/>
            <person name="Satake H."/>
        </authorList>
    </citation>
    <scope>NUCLEOTIDE SEQUENCE</scope>
</reference>
<name>A0ABQ5IP60_9ASTR</name>
<dbReference type="Proteomes" id="UP001151760">
    <property type="component" value="Unassembled WGS sequence"/>
</dbReference>
<dbReference type="SUPFAM" id="SSF53756">
    <property type="entry name" value="UDP-Glycosyltransferase/glycogen phosphorylase"/>
    <property type="match status" value="1"/>
</dbReference>
<comment type="similarity">
    <text evidence="1">Belongs to the UDP-glycosyltransferase family.</text>
</comment>
<proteinExistence type="inferred from homology"/>
<dbReference type="EMBL" id="BQNB010021018">
    <property type="protein sequence ID" value="GJU02007.1"/>
    <property type="molecule type" value="Genomic_DNA"/>
</dbReference>
<evidence type="ECO:0000313" key="2">
    <source>
        <dbReference type="EMBL" id="GJU02007.1"/>
    </source>
</evidence>
<evidence type="ECO:0000313" key="3">
    <source>
        <dbReference type="Proteomes" id="UP001151760"/>
    </source>
</evidence>
<comment type="caution">
    <text evidence="2">The sequence shown here is derived from an EMBL/GenBank/DDBJ whole genome shotgun (WGS) entry which is preliminary data.</text>
</comment>
<gene>
    <name evidence="2" type="ORF">Tco_1112345</name>
</gene>
<protein>
    <submittedName>
        <fullName evidence="2">Uncharacterized protein</fullName>
    </submittedName>
</protein>
<reference evidence="2" key="2">
    <citation type="submission" date="2022-01" db="EMBL/GenBank/DDBJ databases">
        <authorList>
            <person name="Yamashiro T."/>
            <person name="Shiraishi A."/>
            <person name="Satake H."/>
            <person name="Nakayama K."/>
        </authorList>
    </citation>
    <scope>NUCLEOTIDE SEQUENCE</scope>
</reference>
<dbReference type="PANTHER" id="PTHR11926">
    <property type="entry name" value="GLUCOSYL/GLUCURONOSYL TRANSFERASES"/>
    <property type="match status" value="1"/>
</dbReference>